<proteinExistence type="predicted"/>
<gene>
    <name evidence="1" type="ORF">GCM10008090_27750</name>
</gene>
<evidence type="ECO:0000313" key="2">
    <source>
        <dbReference type="Proteomes" id="UP000614811"/>
    </source>
</evidence>
<reference evidence="1" key="1">
    <citation type="journal article" date="2014" name="Int. J. Syst. Evol. Microbiol.">
        <title>Complete genome sequence of Corynebacterium casei LMG S-19264T (=DSM 44701T), isolated from a smear-ripened cheese.</title>
        <authorList>
            <consortium name="US DOE Joint Genome Institute (JGI-PGF)"/>
            <person name="Walter F."/>
            <person name="Albersmeier A."/>
            <person name="Kalinowski J."/>
            <person name="Ruckert C."/>
        </authorList>
    </citation>
    <scope>NUCLEOTIDE SEQUENCE</scope>
    <source>
        <strain evidence="1">KCTC 12711</strain>
    </source>
</reference>
<sequence length="132" mass="15226">MLCAFSNLSLAEVVVPEDVLGKWGYKTTKVRGDGQDIKRIKGERVDENQMYYPRFTLAKSCFDTPEAAMKKQKMSLESRKNDPFNGFKSHYNDFISGECLYSISTAVRATFLSYQPEVLKKYKTYVQEIRNP</sequence>
<dbReference type="AlphaFoldDB" id="A0A918S104"/>
<evidence type="ECO:0000313" key="1">
    <source>
        <dbReference type="EMBL" id="GHA16388.1"/>
    </source>
</evidence>
<dbReference type="Proteomes" id="UP000614811">
    <property type="component" value="Unassembled WGS sequence"/>
</dbReference>
<keyword evidence="2" id="KW-1185">Reference proteome</keyword>
<dbReference type="EMBL" id="BMXA01000005">
    <property type="protein sequence ID" value="GHA16388.1"/>
    <property type="molecule type" value="Genomic_DNA"/>
</dbReference>
<comment type="caution">
    <text evidence="1">The sequence shown here is derived from an EMBL/GenBank/DDBJ whole genome shotgun (WGS) entry which is preliminary data.</text>
</comment>
<organism evidence="1 2">
    <name type="scientific">Arenicella chitinivorans</name>
    <dbReference type="NCBI Taxonomy" id="1329800"/>
    <lineage>
        <taxon>Bacteria</taxon>
        <taxon>Pseudomonadati</taxon>
        <taxon>Pseudomonadota</taxon>
        <taxon>Gammaproteobacteria</taxon>
        <taxon>Arenicellales</taxon>
        <taxon>Arenicellaceae</taxon>
        <taxon>Arenicella</taxon>
    </lineage>
</organism>
<accession>A0A918S104</accession>
<reference evidence="1" key="2">
    <citation type="submission" date="2020-09" db="EMBL/GenBank/DDBJ databases">
        <authorList>
            <person name="Sun Q."/>
            <person name="Kim S."/>
        </authorList>
    </citation>
    <scope>NUCLEOTIDE SEQUENCE</scope>
    <source>
        <strain evidence="1">KCTC 12711</strain>
    </source>
</reference>
<protein>
    <submittedName>
        <fullName evidence="1">Uncharacterized protein</fullName>
    </submittedName>
</protein>
<name>A0A918S104_9GAMM</name>